<organism evidence="1 2">
    <name type="scientific">Vigna mungo</name>
    <name type="common">Black gram</name>
    <name type="synonym">Phaseolus mungo</name>
    <dbReference type="NCBI Taxonomy" id="3915"/>
    <lineage>
        <taxon>Eukaryota</taxon>
        <taxon>Viridiplantae</taxon>
        <taxon>Streptophyta</taxon>
        <taxon>Embryophyta</taxon>
        <taxon>Tracheophyta</taxon>
        <taxon>Spermatophyta</taxon>
        <taxon>Magnoliopsida</taxon>
        <taxon>eudicotyledons</taxon>
        <taxon>Gunneridae</taxon>
        <taxon>Pentapetalae</taxon>
        <taxon>rosids</taxon>
        <taxon>fabids</taxon>
        <taxon>Fabales</taxon>
        <taxon>Fabaceae</taxon>
        <taxon>Papilionoideae</taxon>
        <taxon>50 kb inversion clade</taxon>
        <taxon>NPAAA clade</taxon>
        <taxon>indigoferoid/millettioid clade</taxon>
        <taxon>Phaseoleae</taxon>
        <taxon>Vigna</taxon>
    </lineage>
</organism>
<proteinExistence type="predicted"/>
<sequence length="141" mass="16683">MIHCSHRFNLLLKLLLRNRHILQPLHRHHWPCLQHRLIRRPESSFPQNLRRSPEQILQIERPSRIPEKHQLLRCPTTVHFRLVPRRNSSHSRRRIAVGMTAVLDIRNPLLRKNRSIGLRMFDSSNVDRAGLLGSFAPAQEN</sequence>
<protein>
    <submittedName>
        <fullName evidence="1">Uncharacterized protein</fullName>
    </submittedName>
</protein>
<reference evidence="1 2" key="1">
    <citation type="journal article" date="2023" name="Life. Sci Alliance">
        <title>Evolutionary insights into 3D genome organization and epigenetic landscape of Vigna mungo.</title>
        <authorList>
            <person name="Junaid A."/>
            <person name="Singh B."/>
            <person name="Bhatia S."/>
        </authorList>
    </citation>
    <scope>NUCLEOTIDE SEQUENCE [LARGE SCALE GENOMIC DNA]</scope>
    <source>
        <tissue evidence="1">Leaf</tissue>
    </source>
</reference>
<dbReference type="Proteomes" id="UP001374535">
    <property type="component" value="Chromosome 1"/>
</dbReference>
<keyword evidence="2" id="KW-1185">Reference proteome</keyword>
<evidence type="ECO:0000313" key="2">
    <source>
        <dbReference type="Proteomes" id="UP001374535"/>
    </source>
</evidence>
<gene>
    <name evidence="1" type="ORF">V8G54_000489</name>
</gene>
<name>A0AAQ3P5D3_VIGMU</name>
<evidence type="ECO:0000313" key="1">
    <source>
        <dbReference type="EMBL" id="WVZ21945.1"/>
    </source>
</evidence>
<dbReference type="AlphaFoldDB" id="A0AAQ3P5D3"/>
<accession>A0AAQ3P5D3</accession>
<dbReference type="EMBL" id="CP144700">
    <property type="protein sequence ID" value="WVZ21945.1"/>
    <property type="molecule type" value="Genomic_DNA"/>
</dbReference>